<dbReference type="PROSITE" id="PS51212">
    <property type="entry name" value="WSC"/>
    <property type="match status" value="2"/>
</dbReference>
<dbReference type="PANTHER" id="PTHR31356:SF53">
    <property type="entry name" value="HEME PEROXIDASE"/>
    <property type="match status" value="1"/>
</dbReference>
<dbReference type="PRINTS" id="PR00458">
    <property type="entry name" value="PEROXIDASE"/>
</dbReference>
<dbReference type="Gene3D" id="1.10.520.10">
    <property type="match status" value="1"/>
</dbReference>
<evidence type="ECO:0000256" key="4">
    <source>
        <dbReference type="RuleBase" id="RU004241"/>
    </source>
</evidence>
<keyword evidence="10" id="KW-1185">Reference proteome</keyword>
<comment type="caution">
    <text evidence="9">The sequence shown here is derived from an EMBL/GenBank/DDBJ whole genome shotgun (WGS) entry which is preliminary data.</text>
</comment>
<comment type="similarity">
    <text evidence="4">Belongs to the peroxidase family.</text>
</comment>
<dbReference type="InterPro" id="IPR002889">
    <property type="entry name" value="WSC_carb-bd"/>
</dbReference>
<dbReference type="InterPro" id="IPR010255">
    <property type="entry name" value="Haem_peroxidase_sf"/>
</dbReference>
<evidence type="ECO:0000259" key="7">
    <source>
        <dbReference type="PROSITE" id="PS50873"/>
    </source>
</evidence>
<dbReference type="GO" id="GO:0042744">
    <property type="term" value="P:hydrogen peroxide catabolic process"/>
    <property type="evidence" value="ECO:0007669"/>
    <property type="project" value="TreeGrafter"/>
</dbReference>
<dbReference type="Proteomes" id="UP001172155">
    <property type="component" value="Unassembled WGS sequence"/>
</dbReference>
<dbReference type="PANTHER" id="PTHR31356">
    <property type="entry name" value="THYLAKOID LUMENAL 29 KDA PROTEIN, CHLOROPLASTIC-RELATED"/>
    <property type="match status" value="1"/>
</dbReference>
<dbReference type="FunFam" id="1.10.520.10:FF:000020">
    <property type="entry name" value="Peroxisomal ascorbate peroxidase"/>
    <property type="match status" value="1"/>
</dbReference>
<evidence type="ECO:0000256" key="1">
    <source>
        <dbReference type="ARBA" id="ARBA00022559"/>
    </source>
</evidence>
<evidence type="ECO:0000313" key="9">
    <source>
        <dbReference type="EMBL" id="KAK0752396.1"/>
    </source>
</evidence>
<feature type="chain" id="PRO_5041402532" evidence="6">
    <location>
        <begin position="22"/>
        <end position="796"/>
    </location>
</feature>
<dbReference type="SMART" id="SM00321">
    <property type="entry name" value="WSC"/>
    <property type="match status" value="2"/>
</dbReference>
<evidence type="ECO:0000256" key="5">
    <source>
        <dbReference type="SAM" id="MobiDB-lite"/>
    </source>
</evidence>
<gene>
    <name evidence="9" type="ORF">B0T18DRAFT_317213</name>
</gene>
<dbReference type="PROSITE" id="PS50873">
    <property type="entry name" value="PEROXIDASE_4"/>
    <property type="match status" value="1"/>
</dbReference>
<keyword evidence="6" id="KW-0732">Signal</keyword>
<keyword evidence="2" id="KW-0349">Heme</keyword>
<dbReference type="InterPro" id="IPR044831">
    <property type="entry name" value="Ccp1-like"/>
</dbReference>
<dbReference type="AlphaFoldDB" id="A0AA40F7B4"/>
<reference evidence="9" key="1">
    <citation type="submission" date="2023-06" db="EMBL/GenBank/DDBJ databases">
        <title>Genome-scale phylogeny and comparative genomics of the fungal order Sordariales.</title>
        <authorList>
            <consortium name="Lawrence Berkeley National Laboratory"/>
            <person name="Hensen N."/>
            <person name="Bonometti L."/>
            <person name="Westerberg I."/>
            <person name="Brannstrom I.O."/>
            <person name="Guillou S."/>
            <person name="Cros-Aarteil S."/>
            <person name="Calhoun S."/>
            <person name="Haridas S."/>
            <person name="Kuo A."/>
            <person name="Mondo S."/>
            <person name="Pangilinan J."/>
            <person name="Riley R."/>
            <person name="LaButti K."/>
            <person name="Andreopoulos B."/>
            <person name="Lipzen A."/>
            <person name="Chen C."/>
            <person name="Yanf M."/>
            <person name="Daum C."/>
            <person name="Ng V."/>
            <person name="Clum A."/>
            <person name="Steindorff A."/>
            <person name="Ohm R."/>
            <person name="Martin F."/>
            <person name="Silar P."/>
            <person name="Natvig D."/>
            <person name="Lalanne C."/>
            <person name="Gautier V."/>
            <person name="Ament-velasquez S.L."/>
            <person name="Kruys A."/>
            <person name="Hutchinson M.I."/>
            <person name="Powell A.J."/>
            <person name="Barry K."/>
            <person name="Miller A.N."/>
            <person name="Grigoriev I.V."/>
            <person name="Debuchy R."/>
            <person name="Gladieux P."/>
            <person name="Thoren M.H."/>
            <person name="Johannesson H."/>
        </authorList>
    </citation>
    <scope>NUCLEOTIDE SEQUENCE</scope>
    <source>
        <strain evidence="9">SMH3187-1</strain>
    </source>
</reference>
<sequence length="796" mass="83622">MRPNIPFLATVLLLAIGTAQADPTWPAATDEMEEIIFQLQGFRGRLFNDIISPCGNEAAGLGRVTAAEWLRAAFHDMATANKYFQTGGIDASLQFELGNGEHTGPGHASTLQFYANYLSPRSSMADLIAAGVYAAVRSCGGPVIPLRLGRVDATTGGGVGVPQPQNSVVTFRQQFDRMGFTPTEMIQVTACGHTLGGVHSAEFPDIVPVGSGVNGQIGFDTTVSAFDNNVVTEYVDGTAANPLVTGPSVQISRHSDFKVFNSDGNETVNTMTSPEVYRSICQAVLQKMIDVVPSGVVLTDPIVPYTIKPVDMQLTLVTPGTSLLLTGFVRVRTTHIPVDAIENVAFEWKNRSGGNACGSSSCSHIANLQGVARGFDDTFGFFPLSVSVPVATGISSFIVKVNLKDGSSQIFDNNGNSYPLVDGILLQKPQSCLLQGTGALTVTALVRNDLSDFPVRMEVSYPMPRNAINGNPVPALNQEKVAMSKGDCIGAYTFYSAQLTIPGGLSHNARITVSVGEGLSALVDDFNQAGALGGTCSPFSGSAACSTAGSSSASPPSTTRSTPTASLPPPPSTVLASPTVPTLKPIVGGYRLLGCWTEGTGVRALRGASFAYDDMTLESCMENCTAFDLWGAEYGRECYCGNSMDGTSVQTTQSDCNMPCSGDATEFCGSGNRLELYSTTATRPVSSTASAVPFHKPTVGAFDFVGCQTEASGARALGQASFADGAMTLERCASFCDAFVYFGVEYGRECYCGDVLQTGSVQAVLEDCGMRCAGDVSQFCGAGNRLELYQRRGAGV</sequence>
<feature type="compositionally biased region" description="Low complexity" evidence="5">
    <location>
        <begin position="548"/>
        <end position="565"/>
    </location>
</feature>
<dbReference type="GO" id="GO:0004601">
    <property type="term" value="F:peroxidase activity"/>
    <property type="evidence" value="ECO:0007669"/>
    <property type="project" value="UniProtKB-KW"/>
</dbReference>
<feature type="region of interest" description="Disordered" evidence="5">
    <location>
        <begin position="548"/>
        <end position="577"/>
    </location>
</feature>
<feature type="domain" description="WSC" evidence="8">
    <location>
        <begin position="589"/>
        <end position="680"/>
    </location>
</feature>
<keyword evidence="3" id="KW-0560">Oxidoreductase</keyword>
<dbReference type="Pfam" id="PF00141">
    <property type="entry name" value="peroxidase"/>
    <property type="match status" value="1"/>
</dbReference>
<organism evidence="9 10">
    <name type="scientific">Schizothecium vesticola</name>
    <dbReference type="NCBI Taxonomy" id="314040"/>
    <lineage>
        <taxon>Eukaryota</taxon>
        <taxon>Fungi</taxon>
        <taxon>Dikarya</taxon>
        <taxon>Ascomycota</taxon>
        <taxon>Pezizomycotina</taxon>
        <taxon>Sordariomycetes</taxon>
        <taxon>Sordariomycetidae</taxon>
        <taxon>Sordariales</taxon>
        <taxon>Schizotheciaceae</taxon>
        <taxon>Schizothecium</taxon>
    </lineage>
</organism>
<keyword evidence="2" id="KW-0479">Metal-binding</keyword>
<feature type="domain" description="WSC" evidence="8">
    <location>
        <begin position="701"/>
        <end position="792"/>
    </location>
</feature>
<dbReference type="GO" id="GO:0034599">
    <property type="term" value="P:cellular response to oxidative stress"/>
    <property type="evidence" value="ECO:0007669"/>
    <property type="project" value="InterPro"/>
</dbReference>
<evidence type="ECO:0000256" key="6">
    <source>
        <dbReference type="SAM" id="SignalP"/>
    </source>
</evidence>
<accession>A0AA40F7B4</accession>
<evidence type="ECO:0000259" key="8">
    <source>
        <dbReference type="PROSITE" id="PS51212"/>
    </source>
</evidence>
<proteinExistence type="inferred from homology"/>
<evidence type="ECO:0000313" key="10">
    <source>
        <dbReference type="Proteomes" id="UP001172155"/>
    </source>
</evidence>
<dbReference type="SUPFAM" id="SSF48113">
    <property type="entry name" value="Heme-dependent peroxidases"/>
    <property type="match status" value="1"/>
</dbReference>
<keyword evidence="2" id="KW-0408">Iron</keyword>
<name>A0AA40F7B4_9PEZI</name>
<dbReference type="Gene3D" id="1.10.420.10">
    <property type="entry name" value="Peroxidase, domain 2"/>
    <property type="match status" value="1"/>
</dbReference>
<dbReference type="EMBL" id="JAUKUD010000002">
    <property type="protein sequence ID" value="KAK0752396.1"/>
    <property type="molecule type" value="Genomic_DNA"/>
</dbReference>
<evidence type="ECO:0000256" key="3">
    <source>
        <dbReference type="ARBA" id="ARBA00023002"/>
    </source>
</evidence>
<feature type="signal peptide" evidence="6">
    <location>
        <begin position="1"/>
        <end position="21"/>
    </location>
</feature>
<dbReference type="GO" id="GO:0020037">
    <property type="term" value="F:heme binding"/>
    <property type="evidence" value="ECO:0007669"/>
    <property type="project" value="InterPro"/>
</dbReference>
<dbReference type="GO" id="GO:0000302">
    <property type="term" value="P:response to reactive oxygen species"/>
    <property type="evidence" value="ECO:0007669"/>
    <property type="project" value="TreeGrafter"/>
</dbReference>
<evidence type="ECO:0000256" key="2">
    <source>
        <dbReference type="ARBA" id="ARBA00022617"/>
    </source>
</evidence>
<dbReference type="InterPro" id="IPR002016">
    <property type="entry name" value="Haem_peroxidase"/>
</dbReference>
<dbReference type="Pfam" id="PF01822">
    <property type="entry name" value="WSC"/>
    <property type="match status" value="2"/>
</dbReference>
<protein>
    <submittedName>
        <fullName evidence="9">Heme peroxidase</fullName>
    </submittedName>
</protein>
<keyword evidence="1 9" id="KW-0575">Peroxidase</keyword>
<feature type="domain" description="Plant heme peroxidase family profile" evidence="7">
    <location>
        <begin position="123"/>
        <end position="203"/>
    </location>
</feature>